<dbReference type="Proteomes" id="UP000663452">
    <property type="component" value="Chromosome"/>
</dbReference>
<keyword evidence="2" id="KW-1185">Reference proteome</keyword>
<evidence type="ECO:0000313" key="1">
    <source>
        <dbReference type="EMBL" id="QSF42647.1"/>
    </source>
</evidence>
<dbReference type="RefSeq" id="WP_206100336.1">
    <property type="nucleotide sequence ID" value="NZ_CP070969.1"/>
</dbReference>
<name>A0ABX7L9D0_9BACL</name>
<organism evidence="1 2">
    <name type="scientific">Paenibacillus tianjinensis</name>
    <dbReference type="NCBI Taxonomy" id="2810347"/>
    <lineage>
        <taxon>Bacteria</taxon>
        <taxon>Bacillati</taxon>
        <taxon>Bacillota</taxon>
        <taxon>Bacilli</taxon>
        <taxon>Bacillales</taxon>
        <taxon>Paenibacillaceae</taxon>
        <taxon>Paenibacillus</taxon>
    </lineage>
</organism>
<protein>
    <submittedName>
        <fullName evidence="1">Uncharacterized protein</fullName>
    </submittedName>
</protein>
<sequence>MNDQEIEREIESARSEDGTYPVEWVVKMNNAGVWFSFMADGVRWKREPFI</sequence>
<accession>A0ABX7L9D0</accession>
<reference evidence="1 2" key="1">
    <citation type="submission" date="2021-02" db="EMBL/GenBank/DDBJ databases">
        <title>Paenibacillus tianjinensis sp. nov.</title>
        <authorList>
            <person name="Liu H."/>
        </authorList>
    </citation>
    <scope>NUCLEOTIDE SEQUENCE [LARGE SCALE GENOMIC DNA]</scope>
    <source>
        <strain evidence="1 2">TB2019</strain>
    </source>
</reference>
<gene>
    <name evidence="1" type="ORF">JRJ22_15120</name>
</gene>
<evidence type="ECO:0000313" key="2">
    <source>
        <dbReference type="Proteomes" id="UP000663452"/>
    </source>
</evidence>
<dbReference type="EMBL" id="CP070969">
    <property type="protein sequence ID" value="QSF42647.1"/>
    <property type="molecule type" value="Genomic_DNA"/>
</dbReference>
<proteinExistence type="predicted"/>